<dbReference type="InterPro" id="IPR031437">
    <property type="entry name" value="Ig_TMEM132_4th"/>
</dbReference>
<dbReference type="EMBL" id="JAYMGO010000008">
    <property type="protein sequence ID" value="KAL1269486.1"/>
    <property type="molecule type" value="Genomic_DNA"/>
</dbReference>
<keyword evidence="5" id="KW-1185">Reference proteome</keyword>
<proteinExistence type="predicted"/>
<dbReference type="InterPro" id="IPR026307">
    <property type="entry name" value="TMEM132"/>
</dbReference>
<feature type="domain" description="Transmembrane protein TMEM132 cohesin-like" evidence="3">
    <location>
        <begin position="2"/>
        <end position="100"/>
    </location>
</feature>
<accession>A0ABR3MXW9</accession>
<evidence type="ECO:0000259" key="2">
    <source>
        <dbReference type="Pfam" id="PF16070"/>
    </source>
</evidence>
<dbReference type="Pfam" id="PF23039">
    <property type="entry name" value="TMEM132_3rd"/>
    <property type="match status" value="1"/>
</dbReference>
<name>A0ABR3MXW9_9TELE</name>
<dbReference type="Pfam" id="PF16070">
    <property type="entry name" value="Ig_TMEM132_4th"/>
    <property type="match status" value="1"/>
</dbReference>
<protein>
    <submittedName>
        <fullName evidence="4">Uncharacterized protein</fullName>
    </submittedName>
</protein>
<feature type="region of interest" description="Disordered" evidence="1">
    <location>
        <begin position="192"/>
        <end position="220"/>
    </location>
</feature>
<evidence type="ECO:0000259" key="3">
    <source>
        <dbReference type="Pfam" id="PF23039"/>
    </source>
</evidence>
<evidence type="ECO:0000256" key="1">
    <source>
        <dbReference type="SAM" id="MobiDB-lite"/>
    </source>
</evidence>
<comment type="caution">
    <text evidence="4">The sequence shown here is derived from an EMBL/GenBank/DDBJ whole genome shotgun (WGS) entry which is preliminary data.</text>
</comment>
<sequence length="220" mass="24274">MVKKGVSFRTATPSNTVLWDITLDTGPDGSVGVICQRKSTTNVKRVSKLQAVLQMDFEVEDVSSQSEIQVIKWELTLPDEVKMMGASEGTMRIYTTQRDFVGLAPLVMDTELLNTAVLTGKRVTVGVRTIAVEQDGSVTDVSEFADCSSTDDVISPLKVIKPRCDLTQEAFRPLTSSCPITNELSAVSALKKRHEKEQKEADRCKLTDTRATQTKTTEQR</sequence>
<feature type="compositionally biased region" description="Polar residues" evidence="1">
    <location>
        <begin position="209"/>
        <end position="220"/>
    </location>
</feature>
<feature type="domain" description="Transmembrane protein family 132 fourth" evidence="2">
    <location>
        <begin position="102"/>
        <end position="165"/>
    </location>
</feature>
<dbReference type="PANTHER" id="PTHR13388">
    <property type="entry name" value="DETONATOR, ISOFORM E"/>
    <property type="match status" value="1"/>
</dbReference>
<dbReference type="InterPro" id="IPR055421">
    <property type="entry name" value="TMEM132_3rd"/>
</dbReference>
<dbReference type="Proteomes" id="UP001558613">
    <property type="component" value="Unassembled WGS sequence"/>
</dbReference>
<gene>
    <name evidence="4" type="ORF">QQF64_031775</name>
</gene>
<feature type="compositionally biased region" description="Basic and acidic residues" evidence="1">
    <location>
        <begin position="195"/>
        <end position="208"/>
    </location>
</feature>
<reference evidence="4 5" key="1">
    <citation type="submission" date="2023-09" db="EMBL/GenBank/DDBJ databases">
        <authorList>
            <person name="Wang M."/>
        </authorList>
    </citation>
    <scope>NUCLEOTIDE SEQUENCE [LARGE SCALE GENOMIC DNA]</scope>
    <source>
        <strain evidence="4">GT-2023</strain>
        <tissue evidence="4">Liver</tissue>
    </source>
</reference>
<dbReference type="PANTHER" id="PTHR13388:SF23">
    <property type="entry name" value="TRANSMEMBRANE PROTEIN 132C"/>
    <property type="match status" value="1"/>
</dbReference>
<evidence type="ECO:0000313" key="4">
    <source>
        <dbReference type="EMBL" id="KAL1269486.1"/>
    </source>
</evidence>
<organism evidence="4 5">
    <name type="scientific">Cirrhinus molitorella</name>
    <name type="common">mud carp</name>
    <dbReference type="NCBI Taxonomy" id="172907"/>
    <lineage>
        <taxon>Eukaryota</taxon>
        <taxon>Metazoa</taxon>
        <taxon>Chordata</taxon>
        <taxon>Craniata</taxon>
        <taxon>Vertebrata</taxon>
        <taxon>Euteleostomi</taxon>
        <taxon>Actinopterygii</taxon>
        <taxon>Neopterygii</taxon>
        <taxon>Teleostei</taxon>
        <taxon>Ostariophysi</taxon>
        <taxon>Cypriniformes</taxon>
        <taxon>Cyprinidae</taxon>
        <taxon>Labeoninae</taxon>
        <taxon>Labeonini</taxon>
        <taxon>Cirrhinus</taxon>
    </lineage>
</organism>
<evidence type="ECO:0000313" key="5">
    <source>
        <dbReference type="Proteomes" id="UP001558613"/>
    </source>
</evidence>